<gene>
    <name evidence="1" type="ORF">H7344_12620</name>
</gene>
<sequence>MQGAVRGVVWDFGNVLIDWDPLAAIAAGVGEDEARRFLTAPDFDFLAWNHGPDSGGTWEDAEAEVRRTHPHWLEHALAYRANFAASLLGEVPGTADLVRGLRAAGVPQWGLTNWSDELYPHAPERFEVVALLDGVVVSGTERVAKPDRRAYELVAERMGLPLDSLAFVDDRAANIEAADALGMAGVLFTGADDTRLRLRSLGLTV</sequence>
<dbReference type="SFLD" id="SFLDS00003">
    <property type="entry name" value="Haloacid_Dehalogenase"/>
    <property type="match status" value="1"/>
</dbReference>
<dbReference type="InterPro" id="IPR023214">
    <property type="entry name" value="HAD_sf"/>
</dbReference>
<organism evidence="1 2">
    <name type="scientific">Nocardioides deserti</name>
    <dbReference type="NCBI Taxonomy" id="1588644"/>
    <lineage>
        <taxon>Bacteria</taxon>
        <taxon>Bacillati</taxon>
        <taxon>Actinomycetota</taxon>
        <taxon>Actinomycetes</taxon>
        <taxon>Propionibacteriales</taxon>
        <taxon>Nocardioidaceae</taxon>
        <taxon>Nocardioides</taxon>
    </lineage>
</organism>
<dbReference type="PANTHER" id="PTHR43611">
    <property type="entry name" value="ALPHA-D-GLUCOSE 1-PHOSPHATE PHOSPHATASE"/>
    <property type="match status" value="1"/>
</dbReference>
<dbReference type="SFLD" id="SFLDG01129">
    <property type="entry name" value="C1.5:_HAD__Beta-PGM__Phosphata"/>
    <property type="match status" value="1"/>
</dbReference>
<name>A0ABR6U9L6_9ACTN</name>
<dbReference type="SUPFAM" id="SSF56784">
    <property type="entry name" value="HAD-like"/>
    <property type="match status" value="1"/>
</dbReference>
<dbReference type="Gene3D" id="3.40.50.1000">
    <property type="entry name" value="HAD superfamily/HAD-like"/>
    <property type="match status" value="1"/>
</dbReference>
<dbReference type="PANTHER" id="PTHR43611:SF3">
    <property type="entry name" value="FLAVIN MONONUCLEOTIDE HYDROLASE 1, CHLOROPLATIC"/>
    <property type="match status" value="1"/>
</dbReference>
<dbReference type="NCBIfam" id="TIGR01509">
    <property type="entry name" value="HAD-SF-IA-v3"/>
    <property type="match status" value="1"/>
</dbReference>
<protein>
    <submittedName>
        <fullName evidence="1">HAD family phosphatase</fullName>
    </submittedName>
</protein>
<dbReference type="InterPro" id="IPR006439">
    <property type="entry name" value="HAD-SF_hydro_IA"/>
</dbReference>
<accession>A0ABR6U9L6</accession>
<dbReference type="CDD" id="cd02603">
    <property type="entry name" value="HAD_sEH-N_like"/>
    <property type="match status" value="1"/>
</dbReference>
<evidence type="ECO:0000313" key="2">
    <source>
        <dbReference type="Proteomes" id="UP000604001"/>
    </source>
</evidence>
<dbReference type="Pfam" id="PF00702">
    <property type="entry name" value="Hydrolase"/>
    <property type="match status" value="1"/>
</dbReference>
<dbReference type="EMBL" id="JACMYC010000006">
    <property type="protein sequence ID" value="MBC2961140.1"/>
    <property type="molecule type" value="Genomic_DNA"/>
</dbReference>
<dbReference type="InterPro" id="IPR036412">
    <property type="entry name" value="HAD-like_sf"/>
</dbReference>
<evidence type="ECO:0000313" key="1">
    <source>
        <dbReference type="EMBL" id="MBC2961140.1"/>
    </source>
</evidence>
<keyword evidence="2" id="KW-1185">Reference proteome</keyword>
<reference evidence="1 2" key="1">
    <citation type="submission" date="2020-08" db="EMBL/GenBank/DDBJ databases">
        <title>novel species in genus Nocardioides.</title>
        <authorList>
            <person name="Zhang G."/>
        </authorList>
    </citation>
    <scope>NUCLEOTIDE SEQUENCE [LARGE SCALE GENOMIC DNA]</scope>
    <source>
        <strain evidence="1 2">SC8A-24</strain>
    </source>
</reference>
<proteinExistence type="predicted"/>
<dbReference type="Proteomes" id="UP000604001">
    <property type="component" value="Unassembled WGS sequence"/>
</dbReference>
<comment type="caution">
    <text evidence="1">The sequence shown here is derived from an EMBL/GenBank/DDBJ whole genome shotgun (WGS) entry which is preliminary data.</text>
</comment>